<evidence type="ECO:0000313" key="1">
    <source>
        <dbReference type="EMBL" id="EME39862.1"/>
    </source>
</evidence>
<dbReference type="Proteomes" id="UP000016933">
    <property type="component" value="Unassembled WGS sequence"/>
</dbReference>
<name>N1PCB2_DOTSN</name>
<protein>
    <submittedName>
        <fullName evidence="1">Uncharacterized protein</fullName>
    </submittedName>
</protein>
<organism evidence="1 2">
    <name type="scientific">Dothistroma septosporum (strain NZE10 / CBS 128990)</name>
    <name type="common">Red band needle blight fungus</name>
    <name type="synonym">Mycosphaerella pini</name>
    <dbReference type="NCBI Taxonomy" id="675120"/>
    <lineage>
        <taxon>Eukaryota</taxon>
        <taxon>Fungi</taxon>
        <taxon>Dikarya</taxon>
        <taxon>Ascomycota</taxon>
        <taxon>Pezizomycotina</taxon>
        <taxon>Dothideomycetes</taxon>
        <taxon>Dothideomycetidae</taxon>
        <taxon>Mycosphaerellales</taxon>
        <taxon>Mycosphaerellaceae</taxon>
        <taxon>Dothistroma</taxon>
    </lineage>
</organism>
<proteinExistence type="predicted"/>
<reference evidence="2" key="1">
    <citation type="journal article" date="2012" name="PLoS Genet.">
        <title>The genomes of the fungal plant pathogens Cladosporium fulvum and Dothistroma septosporum reveal adaptation to different hosts and lifestyles but also signatures of common ancestry.</title>
        <authorList>
            <person name="de Wit P.J.G.M."/>
            <person name="van der Burgt A."/>
            <person name="Oekmen B."/>
            <person name="Stergiopoulos I."/>
            <person name="Abd-Elsalam K.A."/>
            <person name="Aerts A.L."/>
            <person name="Bahkali A.H."/>
            <person name="Beenen H.G."/>
            <person name="Chettri P."/>
            <person name="Cox M.P."/>
            <person name="Datema E."/>
            <person name="de Vries R.P."/>
            <person name="Dhillon B."/>
            <person name="Ganley A.R."/>
            <person name="Griffiths S.A."/>
            <person name="Guo Y."/>
            <person name="Hamelin R.C."/>
            <person name="Henrissat B."/>
            <person name="Kabir M.S."/>
            <person name="Jashni M.K."/>
            <person name="Kema G."/>
            <person name="Klaubauf S."/>
            <person name="Lapidus A."/>
            <person name="Levasseur A."/>
            <person name="Lindquist E."/>
            <person name="Mehrabi R."/>
            <person name="Ohm R.A."/>
            <person name="Owen T.J."/>
            <person name="Salamov A."/>
            <person name="Schwelm A."/>
            <person name="Schijlen E."/>
            <person name="Sun H."/>
            <person name="van den Burg H.A."/>
            <person name="van Ham R.C.H.J."/>
            <person name="Zhang S."/>
            <person name="Goodwin S.B."/>
            <person name="Grigoriev I.V."/>
            <person name="Collemare J."/>
            <person name="Bradshaw R.E."/>
        </authorList>
    </citation>
    <scope>NUCLEOTIDE SEQUENCE [LARGE SCALE GENOMIC DNA]</scope>
    <source>
        <strain evidence="2">NZE10 / CBS 128990</strain>
    </source>
</reference>
<dbReference type="EMBL" id="KB446544">
    <property type="protein sequence ID" value="EME39862.1"/>
    <property type="molecule type" value="Genomic_DNA"/>
</dbReference>
<dbReference type="AlphaFoldDB" id="N1PCB2"/>
<reference evidence="1 2" key="2">
    <citation type="journal article" date="2012" name="PLoS Pathog.">
        <title>Diverse lifestyles and strategies of plant pathogenesis encoded in the genomes of eighteen Dothideomycetes fungi.</title>
        <authorList>
            <person name="Ohm R.A."/>
            <person name="Feau N."/>
            <person name="Henrissat B."/>
            <person name="Schoch C.L."/>
            <person name="Horwitz B.A."/>
            <person name="Barry K.W."/>
            <person name="Condon B.J."/>
            <person name="Copeland A.C."/>
            <person name="Dhillon B."/>
            <person name="Glaser F."/>
            <person name="Hesse C.N."/>
            <person name="Kosti I."/>
            <person name="LaButti K."/>
            <person name="Lindquist E.A."/>
            <person name="Lucas S."/>
            <person name="Salamov A.A."/>
            <person name="Bradshaw R.E."/>
            <person name="Ciuffetti L."/>
            <person name="Hamelin R.C."/>
            <person name="Kema G.H.J."/>
            <person name="Lawrence C."/>
            <person name="Scott J.A."/>
            <person name="Spatafora J.W."/>
            <person name="Turgeon B.G."/>
            <person name="de Wit P.J.G.M."/>
            <person name="Zhong S."/>
            <person name="Goodwin S.B."/>
            <person name="Grigoriev I.V."/>
        </authorList>
    </citation>
    <scope>NUCLEOTIDE SEQUENCE [LARGE SCALE GENOMIC DNA]</scope>
    <source>
        <strain evidence="2">NZE10 / CBS 128990</strain>
    </source>
</reference>
<dbReference type="HOGENOM" id="CLU_1578492_0_0_1"/>
<sequence length="169" mass="18246">MPYPTLHFSVIAGAKYWLKPAVPFMFFQERAALHARRLQDHATVVSTIARCHPGSTNRLPDHHEGTHDLSAGGKLPRPYVAGAGAGATVTGWDMPRRVSDMGGTQPILPVAFDESEEILGLACERLVQVLSCTVHKRRRPNFIGHCGPDDCPSVASPTRCVAALCAPKA</sequence>
<keyword evidence="2" id="KW-1185">Reference proteome</keyword>
<gene>
    <name evidence="1" type="ORF">DOTSEDRAFT_74679</name>
</gene>
<evidence type="ECO:0000313" key="2">
    <source>
        <dbReference type="Proteomes" id="UP000016933"/>
    </source>
</evidence>
<accession>N1PCB2</accession>